<proteinExistence type="predicted"/>
<dbReference type="Proteomes" id="UP000325577">
    <property type="component" value="Linkage Group LG20"/>
</dbReference>
<organism evidence="2 3">
    <name type="scientific">Nyssa sinensis</name>
    <dbReference type="NCBI Taxonomy" id="561372"/>
    <lineage>
        <taxon>Eukaryota</taxon>
        <taxon>Viridiplantae</taxon>
        <taxon>Streptophyta</taxon>
        <taxon>Embryophyta</taxon>
        <taxon>Tracheophyta</taxon>
        <taxon>Spermatophyta</taxon>
        <taxon>Magnoliopsida</taxon>
        <taxon>eudicotyledons</taxon>
        <taxon>Gunneridae</taxon>
        <taxon>Pentapetalae</taxon>
        <taxon>asterids</taxon>
        <taxon>Cornales</taxon>
        <taxon>Nyssaceae</taxon>
        <taxon>Nyssa</taxon>
    </lineage>
</organism>
<feature type="region of interest" description="Disordered" evidence="1">
    <location>
        <begin position="190"/>
        <end position="224"/>
    </location>
</feature>
<dbReference type="AlphaFoldDB" id="A0A5J5AFJ1"/>
<keyword evidence="3" id="KW-1185">Reference proteome</keyword>
<sequence>MSLKQPLSAVFIDYLGATNVSHSMQDLDLVSKVPKQTVTASTDHEANVSPDPRVSKSSALHATANPSDFMVARSHMAPHEGVVASPRSESAGSPSFLSWANFVDSGEYIPKEALGLEKNYGGFTLNSKFLINQCAAPRRSSLYGRQEGRRSSGRGEWTARNMDASASTLQNVYDMSDKVVLQLPKSVSKPTQIAPACPSSSRMGADAPAAPNAQPSARSTPNHVQPAFVHQNPAEKATTPIKPAPPSDPLIARLLDCLVHINAHVTSCPPQPNLHTSAAIPTVPLSHSATGLLRP</sequence>
<name>A0A5J5AFJ1_9ASTE</name>
<evidence type="ECO:0000313" key="2">
    <source>
        <dbReference type="EMBL" id="KAA8529763.1"/>
    </source>
</evidence>
<dbReference type="EMBL" id="CM018044">
    <property type="protein sequence ID" value="KAA8529763.1"/>
    <property type="molecule type" value="Genomic_DNA"/>
</dbReference>
<evidence type="ECO:0000256" key="1">
    <source>
        <dbReference type="SAM" id="MobiDB-lite"/>
    </source>
</evidence>
<protein>
    <submittedName>
        <fullName evidence="2">Uncharacterized protein</fullName>
    </submittedName>
</protein>
<gene>
    <name evidence="2" type="ORF">F0562_034137</name>
</gene>
<feature type="region of interest" description="Disordered" evidence="1">
    <location>
        <begin position="38"/>
        <end position="58"/>
    </location>
</feature>
<reference evidence="2 3" key="1">
    <citation type="submission" date="2019-09" db="EMBL/GenBank/DDBJ databases">
        <title>A chromosome-level genome assembly of the Chinese tupelo Nyssa sinensis.</title>
        <authorList>
            <person name="Yang X."/>
            <person name="Kang M."/>
            <person name="Yang Y."/>
            <person name="Xiong H."/>
            <person name="Wang M."/>
            <person name="Zhang Z."/>
            <person name="Wang Z."/>
            <person name="Wu H."/>
            <person name="Ma T."/>
            <person name="Liu J."/>
            <person name="Xi Z."/>
        </authorList>
    </citation>
    <scope>NUCLEOTIDE SEQUENCE [LARGE SCALE GENOMIC DNA]</scope>
    <source>
        <strain evidence="2">J267</strain>
        <tissue evidence="2">Leaf</tissue>
    </source>
</reference>
<feature type="compositionally biased region" description="Polar residues" evidence="1">
    <location>
        <begin position="213"/>
        <end position="223"/>
    </location>
</feature>
<accession>A0A5J5AFJ1</accession>
<evidence type="ECO:0000313" key="3">
    <source>
        <dbReference type="Proteomes" id="UP000325577"/>
    </source>
</evidence>